<feature type="region of interest" description="Disordered" evidence="1">
    <location>
        <begin position="1"/>
        <end position="30"/>
    </location>
</feature>
<comment type="caution">
    <text evidence="2">The sequence shown here is derived from an EMBL/GenBank/DDBJ whole genome shotgun (WGS) entry which is preliminary data.</text>
</comment>
<dbReference type="eggNOG" id="ENOG5033JS5">
    <property type="taxonomic scope" value="Bacteria"/>
</dbReference>
<gene>
    <name evidence="2" type="ORF">FP2506_12334</name>
</gene>
<evidence type="ECO:0000313" key="3">
    <source>
        <dbReference type="Proteomes" id="UP000004310"/>
    </source>
</evidence>
<dbReference type="EMBL" id="AATP01000004">
    <property type="protein sequence ID" value="EAU41052.1"/>
    <property type="molecule type" value="Genomic_DNA"/>
</dbReference>
<keyword evidence="3" id="KW-1185">Reference proteome</keyword>
<feature type="compositionally biased region" description="Polar residues" evidence="1">
    <location>
        <begin position="54"/>
        <end position="74"/>
    </location>
</feature>
<accession>Q0G1M9</accession>
<reference evidence="2 3" key="1">
    <citation type="journal article" date="2010" name="J. Bacteriol.">
        <title>Genome sequence of Fulvimarina pelagi HTCC2506T, a Mn(II)-oxidizing alphaproteobacterium possessing an aerobic anoxygenic photosynthetic gene cluster and Xanthorhodopsin.</title>
        <authorList>
            <person name="Kang I."/>
            <person name="Oh H.M."/>
            <person name="Lim S.I."/>
            <person name="Ferriera S."/>
            <person name="Giovannoni S.J."/>
            <person name="Cho J.C."/>
        </authorList>
    </citation>
    <scope>NUCLEOTIDE SEQUENCE [LARGE SCALE GENOMIC DNA]</scope>
    <source>
        <strain evidence="2 3">HTCC2506</strain>
    </source>
</reference>
<feature type="compositionally biased region" description="Polar residues" evidence="1">
    <location>
        <begin position="81"/>
        <end position="94"/>
    </location>
</feature>
<dbReference type="HOGENOM" id="CLU_1406961_0_0_5"/>
<protein>
    <recommendedName>
        <fullName evidence="4">PepSY domain-containing protein</fullName>
    </recommendedName>
</protein>
<proteinExistence type="predicted"/>
<evidence type="ECO:0000256" key="1">
    <source>
        <dbReference type="SAM" id="MobiDB-lite"/>
    </source>
</evidence>
<dbReference type="Proteomes" id="UP000004310">
    <property type="component" value="Unassembled WGS sequence"/>
</dbReference>
<sequence length="193" mass="19585">MSYEIDPSFPAAEFKPGTGDGPIPSKQQEDFTMRKLLLATSIIALGMSPALAQTGDSPSDMTNGSTGAAATSESDAAPPATSESTTGATSNAPMSTEDMVASQEKVLNALEEAGYTDAEIMDAAYMVQAQTPDGEQVLMMIDTSGRVMGAQRAPESGAAANGSSSSTDSMDSESGSGSMDDSSNAEELDGASN</sequence>
<evidence type="ECO:0008006" key="4">
    <source>
        <dbReference type="Google" id="ProtNLM"/>
    </source>
</evidence>
<organism evidence="2 3">
    <name type="scientific">Fulvimarina pelagi HTCC2506</name>
    <dbReference type="NCBI Taxonomy" id="314231"/>
    <lineage>
        <taxon>Bacteria</taxon>
        <taxon>Pseudomonadati</taxon>
        <taxon>Pseudomonadota</taxon>
        <taxon>Alphaproteobacteria</taxon>
        <taxon>Hyphomicrobiales</taxon>
        <taxon>Aurantimonadaceae</taxon>
        <taxon>Fulvimarina</taxon>
    </lineage>
</organism>
<feature type="region of interest" description="Disordered" evidence="1">
    <location>
        <begin position="50"/>
        <end position="101"/>
    </location>
</feature>
<feature type="compositionally biased region" description="Low complexity" evidence="1">
    <location>
        <begin position="155"/>
        <end position="182"/>
    </location>
</feature>
<dbReference type="AlphaFoldDB" id="Q0G1M9"/>
<name>Q0G1M9_9HYPH</name>
<evidence type="ECO:0000313" key="2">
    <source>
        <dbReference type="EMBL" id="EAU41052.1"/>
    </source>
</evidence>
<feature type="compositionally biased region" description="Acidic residues" evidence="1">
    <location>
        <begin position="183"/>
        <end position="193"/>
    </location>
</feature>
<feature type="region of interest" description="Disordered" evidence="1">
    <location>
        <begin position="145"/>
        <end position="193"/>
    </location>
</feature>